<dbReference type="EMBL" id="KZ664174">
    <property type="protein sequence ID" value="PPS07174.1"/>
    <property type="molecule type" value="Genomic_DNA"/>
</dbReference>
<evidence type="ECO:0000313" key="2">
    <source>
        <dbReference type="Proteomes" id="UP000239757"/>
    </source>
</evidence>
<organism evidence="1 2">
    <name type="scientific">Gossypium barbadense</name>
    <name type="common">Sea Island cotton</name>
    <name type="synonym">Hibiscus barbadensis</name>
    <dbReference type="NCBI Taxonomy" id="3634"/>
    <lineage>
        <taxon>Eukaryota</taxon>
        <taxon>Viridiplantae</taxon>
        <taxon>Streptophyta</taxon>
        <taxon>Embryophyta</taxon>
        <taxon>Tracheophyta</taxon>
        <taxon>Spermatophyta</taxon>
        <taxon>Magnoliopsida</taxon>
        <taxon>eudicotyledons</taxon>
        <taxon>Gunneridae</taxon>
        <taxon>Pentapetalae</taxon>
        <taxon>rosids</taxon>
        <taxon>malvids</taxon>
        <taxon>Malvales</taxon>
        <taxon>Malvaceae</taxon>
        <taxon>Malvoideae</taxon>
        <taxon>Gossypium</taxon>
    </lineage>
</organism>
<name>A0A2P5XV39_GOSBA</name>
<evidence type="ECO:0000313" key="1">
    <source>
        <dbReference type="EMBL" id="PPS07174.1"/>
    </source>
</evidence>
<gene>
    <name evidence="1" type="ORF">GOBAR_AA13477</name>
</gene>
<reference evidence="1 2" key="1">
    <citation type="submission" date="2015-01" db="EMBL/GenBank/DDBJ databases">
        <title>Genome of allotetraploid Gossypium barbadense reveals genomic plasticity and fiber elongation in cotton evolution.</title>
        <authorList>
            <person name="Chen X."/>
            <person name="Liu X."/>
            <person name="Zhao B."/>
            <person name="Zheng H."/>
            <person name="Hu Y."/>
            <person name="Lu G."/>
            <person name="Yang C."/>
            <person name="Chen J."/>
            <person name="Shan C."/>
            <person name="Zhang L."/>
            <person name="Zhou Y."/>
            <person name="Wang L."/>
            <person name="Guo W."/>
            <person name="Bai Y."/>
            <person name="Ruan J."/>
            <person name="Shangguan X."/>
            <person name="Mao Y."/>
            <person name="Jiang J."/>
            <person name="Zhu Y."/>
            <person name="Lei J."/>
            <person name="Kang H."/>
            <person name="Chen S."/>
            <person name="He X."/>
            <person name="Wang R."/>
            <person name="Wang Y."/>
            <person name="Chen J."/>
            <person name="Wang L."/>
            <person name="Yu S."/>
            <person name="Wang B."/>
            <person name="Wei J."/>
            <person name="Song S."/>
            <person name="Lu X."/>
            <person name="Gao Z."/>
            <person name="Gu W."/>
            <person name="Deng X."/>
            <person name="Ma D."/>
            <person name="Wang S."/>
            <person name="Liang W."/>
            <person name="Fang L."/>
            <person name="Cai C."/>
            <person name="Zhu X."/>
            <person name="Zhou B."/>
            <person name="Zhang Y."/>
            <person name="Chen Z."/>
            <person name="Xu S."/>
            <person name="Zhu R."/>
            <person name="Wang S."/>
            <person name="Zhang T."/>
            <person name="Zhao G."/>
        </authorList>
    </citation>
    <scope>NUCLEOTIDE SEQUENCE [LARGE SCALE GENOMIC DNA]</scope>
    <source>
        <strain evidence="2">cv. Xinhai21</strain>
        <tissue evidence="1">Leaf</tissue>
    </source>
</reference>
<protein>
    <submittedName>
        <fullName evidence="1">Uncharacterized protein</fullName>
    </submittedName>
</protein>
<dbReference type="AlphaFoldDB" id="A0A2P5XV39"/>
<sequence length="179" mass="20290">MYDEFLKLRVLESDRFESGGGYSGCHRGSLGHKSCAKRILYLVVAMVVVEQDMAVMENLPRWSCSSYVMMSLGVLYNCDKTRNFLGDVRKVLESDRFESGGGYSGCHRGSLGHKSCAKRILYLVVAMVVVEQDMAVMENLPRWSCSSYVMMSLGVLYNCDKTRNFLGDVRKYKDSKRNN</sequence>
<dbReference type="Proteomes" id="UP000239757">
    <property type="component" value="Unassembled WGS sequence"/>
</dbReference>
<accession>A0A2P5XV39</accession>
<proteinExistence type="predicted"/>